<dbReference type="PANTHER" id="PTHR33747:SF1">
    <property type="entry name" value="ADENYLATE CYCLASE-ASSOCIATED CAP C-TERMINAL DOMAIN-CONTAINING PROTEIN"/>
    <property type="match status" value="1"/>
</dbReference>
<accession>A0ABR6CNS4</accession>
<keyword evidence="2" id="KW-1185">Reference proteome</keyword>
<reference evidence="1 2" key="1">
    <citation type="submission" date="2020-08" db="EMBL/GenBank/DDBJ databases">
        <title>Genomic Encyclopedia of Type Strains, Phase IV (KMG-IV): sequencing the most valuable type-strain genomes for metagenomic binning, comparative biology and taxonomic classification.</title>
        <authorList>
            <person name="Goeker M."/>
        </authorList>
    </citation>
    <scope>NUCLEOTIDE SEQUENCE [LARGE SCALE GENOMIC DNA]</scope>
    <source>
        <strain evidence="1 2">DSM 105481</strain>
    </source>
</reference>
<evidence type="ECO:0000313" key="2">
    <source>
        <dbReference type="Proteomes" id="UP000626697"/>
    </source>
</evidence>
<dbReference type="EMBL" id="JACJHX010000004">
    <property type="protein sequence ID" value="MBA9026678.1"/>
    <property type="molecule type" value="Genomic_DNA"/>
</dbReference>
<name>A0ABR6CNS4_9BACI</name>
<dbReference type="PANTHER" id="PTHR33747">
    <property type="entry name" value="UPF0225 PROTEIN SCO1677"/>
    <property type="match status" value="1"/>
</dbReference>
<gene>
    <name evidence="1" type="ORF">HNP81_001963</name>
</gene>
<dbReference type="InterPro" id="IPR004027">
    <property type="entry name" value="SEC_C_motif"/>
</dbReference>
<dbReference type="Gene3D" id="3.10.450.50">
    <property type="match status" value="1"/>
</dbReference>
<dbReference type="RefSeq" id="WP_246399292.1">
    <property type="nucleotide sequence ID" value="NZ_JACJHX010000004.1"/>
</dbReference>
<evidence type="ECO:0008006" key="3">
    <source>
        <dbReference type="Google" id="ProtNLM"/>
    </source>
</evidence>
<dbReference type="SUPFAM" id="SSF103642">
    <property type="entry name" value="Sec-C motif"/>
    <property type="match status" value="1"/>
</dbReference>
<comment type="caution">
    <text evidence="1">The sequence shown here is derived from an EMBL/GenBank/DDBJ whole genome shotgun (WGS) entry which is preliminary data.</text>
</comment>
<dbReference type="Proteomes" id="UP000626697">
    <property type="component" value="Unassembled WGS sequence"/>
</dbReference>
<protein>
    <recommendedName>
        <fullName evidence="3">Preprotein translocase subunit SecA</fullName>
    </recommendedName>
</protein>
<organism evidence="1 2">
    <name type="scientific">Peribacillus huizhouensis</name>
    <dbReference type="NCBI Taxonomy" id="1501239"/>
    <lineage>
        <taxon>Bacteria</taxon>
        <taxon>Bacillati</taxon>
        <taxon>Bacillota</taxon>
        <taxon>Bacilli</taxon>
        <taxon>Bacillales</taxon>
        <taxon>Bacillaceae</taxon>
        <taxon>Peribacillus</taxon>
    </lineage>
</organism>
<sequence length="166" mass="19085">MRTINTSEIIDGKAIKYIDVFGVQDNIALKSSYEGKTYWIYDYYCMHAACHCDDVYLKFVEEDENSETTGRHFGVRKSFKNDEIVIEDRNLPEQKANEVAADALNYSPEVIELFKQRYAQMKLEGHNILAKESKKPIVNENVIGRNDPCTCGSGKKYKKCCGKLHR</sequence>
<dbReference type="Pfam" id="PF02810">
    <property type="entry name" value="SEC-C"/>
    <property type="match status" value="1"/>
</dbReference>
<evidence type="ECO:0000313" key="1">
    <source>
        <dbReference type="EMBL" id="MBA9026678.1"/>
    </source>
</evidence>
<proteinExistence type="predicted"/>